<dbReference type="PANTHER" id="PTHR42920:SF5">
    <property type="entry name" value="EAMA DOMAIN-CONTAINING PROTEIN"/>
    <property type="match status" value="1"/>
</dbReference>
<organism evidence="9 11">
    <name type="scientific">Finegoldia magna</name>
    <name type="common">Peptostreptococcus magnus</name>
    <dbReference type="NCBI Taxonomy" id="1260"/>
    <lineage>
        <taxon>Bacteria</taxon>
        <taxon>Bacillati</taxon>
        <taxon>Bacillota</taxon>
        <taxon>Tissierellia</taxon>
        <taxon>Tissierellales</taxon>
        <taxon>Peptoniphilaceae</taxon>
        <taxon>Finegoldia</taxon>
    </lineage>
</organism>
<evidence type="ECO:0000256" key="3">
    <source>
        <dbReference type="ARBA" id="ARBA00022475"/>
    </source>
</evidence>
<keyword evidence="3" id="KW-1003">Cell membrane</keyword>
<dbReference type="RefSeq" id="WP_002840209.1">
    <property type="nucleotide sequence ID" value="NZ_CABKMR010000001.1"/>
</dbReference>
<dbReference type="AlphaFoldDB" id="A0A133MUJ4"/>
<reference evidence="9" key="1">
    <citation type="journal article" date="2017" name="J. Clin. Microbiol.">
        <title>Finegoldia magna Isolated from Orthopedic Joint Implant-Associated Infections.</title>
        <authorList>
            <person name="Soderquist B."/>
            <person name="Bjorklund S."/>
            <person name="Hellmark B."/>
            <person name="Jensen A."/>
            <person name="Bruggemann H."/>
        </authorList>
    </citation>
    <scope>NUCLEOTIDE SEQUENCE</scope>
    <source>
        <strain evidence="9">08T492</strain>
    </source>
</reference>
<feature type="transmembrane region" description="Helical" evidence="7">
    <location>
        <begin position="216"/>
        <end position="234"/>
    </location>
</feature>
<evidence type="ECO:0000313" key="10">
    <source>
        <dbReference type="EMBL" id="QKH79254.1"/>
    </source>
</evidence>
<evidence type="ECO:0000313" key="12">
    <source>
        <dbReference type="Proteomes" id="UP000502899"/>
    </source>
</evidence>
<reference evidence="11" key="2">
    <citation type="submission" date="2017-04" db="EMBL/GenBank/DDBJ databases">
        <title>Finegoldia magna isolated from orthopedic joint implant-associated infections.</title>
        <authorList>
            <person name="Bjorklund S."/>
            <person name="Bruggemann H."/>
            <person name="Jensen A."/>
            <person name="Hellmark B."/>
            <person name="Soderquist B."/>
        </authorList>
    </citation>
    <scope>NUCLEOTIDE SEQUENCE [LARGE SCALE GENOMIC DNA]</scope>
    <source>
        <strain evidence="11">08T492</strain>
    </source>
</reference>
<dbReference type="InterPro" id="IPR037185">
    <property type="entry name" value="EmrE-like"/>
</dbReference>
<feature type="domain" description="EamA" evidence="8">
    <location>
        <begin position="11"/>
        <end position="139"/>
    </location>
</feature>
<dbReference type="Pfam" id="PF00892">
    <property type="entry name" value="EamA"/>
    <property type="match status" value="2"/>
</dbReference>
<feature type="transmembrane region" description="Helical" evidence="7">
    <location>
        <begin position="39"/>
        <end position="60"/>
    </location>
</feature>
<evidence type="ECO:0000313" key="9">
    <source>
        <dbReference type="EMBL" id="OXZ39897.1"/>
    </source>
</evidence>
<feature type="transmembrane region" description="Helical" evidence="7">
    <location>
        <begin position="183"/>
        <end position="204"/>
    </location>
</feature>
<feature type="transmembrane region" description="Helical" evidence="7">
    <location>
        <begin position="123"/>
        <end position="145"/>
    </location>
</feature>
<keyword evidence="4 7" id="KW-0812">Transmembrane</keyword>
<feature type="transmembrane region" description="Helical" evidence="7">
    <location>
        <begin position="98"/>
        <end position="116"/>
    </location>
</feature>
<feature type="domain" description="EamA" evidence="8">
    <location>
        <begin position="154"/>
        <end position="287"/>
    </location>
</feature>
<dbReference type="GO" id="GO:0005886">
    <property type="term" value="C:plasma membrane"/>
    <property type="evidence" value="ECO:0007669"/>
    <property type="project" value="UniProtKB-SubCell"/>
</dbReference>
<dbReference type="EMBL" id="CP054000">
    <property type="protein sequence ID" value="QKH79254.1"/>
    <property type="molecule type" value="Genomic_DNA"/>
</dbReference>
<gene>
    <name evidence="9" type="ORF">B9N56_00180</name>
    <name evidence="10" type="ORF">FOC70_02285</name>
</gene>
<evidence type="ECO:0000256" key="7">
    <source>
        <dbReference type="SAM" id="Phobius"/>
    </source>
</evidence>
<dbReference type="EMBL" id="NDYI01000001">
    <property type="protein sequence ID" value="OXZ39897.1"/>
    <property type="molecule type" value="Genomic_DNA"/>
</dbReference>
<evidence type="ECO:0000256" key="5">
    <source>
        <dbReference type="ARBA" id="ARBA00022989"/>
    </source>
</evidence>
<evidence type="ECO:0000256" key="2">
    <source>
        <dbReference type="ARBA" id="ARBA00007362"/>
    </source>
</evidence>
<dbReference type="Proteomes" id="UP000502899">
    <property type="component" value="Chromosome"/>
</dbReference>
<reference evidence="10 12" key="3">
    <citation type="submission" date="2020-05" db="EMBL/GenBank/DDBJ databases">
        <title>FDA dAtabase for Regulatory Grade micrObial Sequences (FDA-ARGOS): Supporting development and validation of Infectious Disease Dx tests.</title>
        <authorList>
            <person name="Pederson C."/>
            <person name="Tallon L."/>
            <person name="Sadzewicz L."/>
            <person name="Zhao X."/>
            <person name="Vavikolanu K."/>
            <person name="Mehta A."/>
            <person name="Aluvathingal J."/>
            <person name="Nadendla S."/>
            <person name="Myers T."/>
            <person name="Yan Y."/>
            <person name="Sichtig H."/>
        </authorList>
    </citation>
    <scope>NUCLEOTIDE SEQUENCE [LARGE SCALE GENOMIC DNA]</scope>
    <source>
        <strain evidence="10 12">FDAARGOS_764</strain>
    </source>
</reference>
<comment type="subcellular location">
    <subcellularLocation>
        <location evidence="1">Cell membrane</location>
        <topology evidence="1">Multi-pass membrane protein</topology>
    </subcellularLocation>
</comment>
<protein>
    <submittedName>
        <fullName evidence="10">DMT family transporter</fullName>
    </submittedName>
    <submittedName>
        <fullName evidence="9">EamA family transporter</fullName>
    </submittedName>
</protein>
<comment type="similarity">
    <text evidence="2">Belongs to the EamA transporter family.</text>
</comment>
<dbReference type="InterPro" id="IPR000620">
    <property type="entry name" value="EamA_dom"/>
</dbReference>
<feature type="transmembrane region" description="Helical" evidence="7">
    <location>
        <begin position="72"/>
        <end position="92"/>
    </location>
</feature>
<evidence type="ECO:0000256" key="6">
    <source>
        <dbReference type="ARBA" id="ARBA00023136"/>
    </source>
</evidence>
<feature type="transmembrane region" description="Helical" evidence="7">
    <location>
        <begin position="246"/>
        <end position="265"/>
    </location>
</feature>
<dbReference type="PANTHER" id="PTHR42920">
    <property type="entry name" value="OS03G0707200 PROTEIN-RELATED"/>
    <property type="match status" value="1"/>
</dbReference>
<dbReference type="Proteomes" id="UP000215361">
    <property type="component" value="Unassembled WGS sequence"/>
</dbReference>
<proteinExistence type="inferred from homology"/>
<feature type="transmembrane region" description="Helical" evidence="7">
    <location>
        <begin position="157"/>
        <end position="176"/>
    </location>
</feature>
<keyword evidence="5 7" id="KW-1133">Transmembrane helix</keyword>
<keyword evidence="6 7" id="KW-0472">Membrane</keyword>
<evidence type="ECO:0000259" key="8">
    <source>
        <dbReference type="Pfam" id="PF00892"/>
    </source>
</evidence>
<dbReference type="SUPFAM" id="SSF103481">
    <property type="entry name" value="Multidrug resistance efflux transporter EmrE"/>
    <property type="match status" value="2"/>
</dbReference>
<evidence type="ECO:0000256" key="4">
    <source>
        <dbReference type="ARBA" id="ARBA00022692"/>
    </source>
</evidence>
<dbReference type="InterPro" id="IPR051258">
    <property type="entry name" value="Diverse_Substrate_Transporter"/>
</dbReference>
<feature type="transmembrane region" description="Helical" evidence="7">
    <location>
        <begin position="271"/>
        <end position="288"/>
    </location>
</feature>
<name>A0A133MUJ4_FINMA</name>
<evidence type="ECO:0000313" key="11">
    <source>
        <dbReference type="Proteomes" id="UP000215361"/>
    </source>
</evidence>
<accession>A0A133MUJ4</accession>
<dbReference type="OMA" id="DIFCILS"/>
<sequence length="303" mass="33048">MDKKKANLFAKLALLIVAILWGSSLTVVKQSSKTFNPNFILAIRFTLAAILLSIIFWKRLRQAKFDDLKSGLLIGIFLFMAYSSQTLGVKFADPGRSGFLSASYCVIVPFLGWIVFKQRPDRYNLSAAALCITGIFFISLSGSSAHVDNPLAWLGDLLALLSGLLFASHIIAVSALAKGRDPIVMTILQFIMAAVLSWITTIVIEDNSHIVVTSRSVMELLYLAVMCTAVALLLQNIGQKYTNPSTAAIILGFESIFGILIPVLIGIESLTVYSVIGFVFIFAAILVSETKLSFLKRNVVTAE</sequence>
<evidence type="ECO:0000256" key="1">
    <source>
        <dbReference type="ARBA" id="ARBA00004651"/>
    </source>
</evidence>